<reference evidence="1 2" key="1">
    <citation type="journal article" date="2010" name="Stand. Genomic Sci.">
        <title>Complete genome sequence of Ilyobacter polytropus type strain (CuHbu1).</title>
        <authorList>
            <person name="Sikorski J."/>
            <person name="Chertkov O."/>
            <person name="Lapidus A."/>
            <person name="Nolan M."/>
            <person name="Lucas S."/>
            <person name="Del Rio T.G."/>
            <person name="Tice H."/>
            <person name="Cheng J.F."/>
            <person name="Tapia R."/>
            <person name="Han C."/>
            <person name="Goodwin L."/>
            <person name="Pitluck S."/>
            <person name="Liolios K."/>
            <person name="Ivanova N."/>
            <person name="Mavromatis K."/>
            <person name="Mikhailova N."/>
            <person name="Pati A."/>
            <person name="Chen A."/>
            <person name="Palaniappan K."/>
            <person name="Land M."/>
            <person name="Hauser L."/>
            <person name="Chang Y.J."/>
            <person name="Jeffries C.D."/>
            <person name="Brambilla E."/>
            <person name="Yasawong M."/>
            <person name="Rohde M."/>
            <person name="Pukall R."/>
            <person name="Spring S."/>
            <person name="Goker M."/>
            <person name="Woyke T."/>
            <person name="Bristow J."/>
            <person name="Eisen J.A."/>
            <person name="Markowitz V."/>
            <person name="Hugenholtz P."/>
            <person name="Kyrpides N.C."/>
            <person name="Klenk H.P."/>
        </authorList>
    </citation>
    <scope>NUCLEOTIDE SEQUENCE [LARGE SCALE GENOMIC DNA]</scope>
    <source>
        <strain evidence="2">ATCC 51220 / DSM 2926 / LMG 16218 / CuHBu1</strain>
        <plasmid evidence="2">pILYOP02</plasmid>
    </source>
</reference>
<keyword evidence="1" id="KW-0614">Plasmid</keyword>
<evidence type="ECO:0008006" key="3">
    <source>
        <dbReference type="Google" id="ProtNLM"/>
    </source>
</evidence>
<evidence type="ECO:0000313" key="1">
    <source>
        <dbReference type="EMBL" id="ADO84608.1"/>
    </source>
</evidence>
<dbReference type="HOGENOM" id="CLU_142825_0_0_0"/>
<dbReference type="EMBL" id="CP002283">
    <property type="protein sequence ID" value="ADO84608.1"/>
    <property type="molecule type" value="Genomic_DNA"/>
</dbReference>
<accession>E3HDZ6</accession>
<name>E3HDZ6_ILYPC</name>
<organism evidence="1 2">
    <name type="scientific">Ilyobacter polytropus (strain ATCC 51220 / DSM 2926 / LMG 16218 / CuHBu1)</name>
    <dbReference type="NCBI Taxonomy" id="572544"/>
    <lineage>
        <taxon>Bacteria</taxon>
        <taxon>Fusobacteriati</taxon>
        <taxon>Fusobacteriota</taxon>
        <taxon>Fusobacteriia</taxon>
        <taxon>Fusobacteriales</taxon>
        <taxon>Fusobacteriaceae</taxon>
        <taxon>Ilyobacter</taxon>
    </lineage>
</organism>
<dbReference type="KEGG" id="ipo:Ilyop_2859"/>
<dbReference type="AlphaFoldDB" id="E3HDZ6"/>
<protein>
    <recommendedName>
        <fullName evidence="3">DUF86 domain-containing protein</fullName>
    </recommendedName>
</protein>
<geneLocation type="plasmid" evidence="1 2">
    <name>pILYOP02</name>
</geneLocation>
<sequence>MQEDVNSDLVPIIDIVKSIRKLSQLAEGYNTSTEFYNSMDKLTFQNSIELLINIGSASKNVSNEVKEKCPEVPWHVIKNFIEVREEDCTILNRAVIFDLIKDKLPYIAGALEDLTKN</sequence>
<gene>
    <name evidence="1" type="ordered locus">Ilyop_2859</name>
</gene>
<dbReference type="Proteomes" id="UP000006875">
    <property type="component" value="Plasmid pILYOP02"/>
</dbReference>
<evidence type="ECO:0000313" key="2">
    <source>
        <dbReference type="Proteomes" id="UP000006875"/>
    </source>
</evidence>
<dbReference type="RefSeq" id="WP_013389260.1">
    <property type="nucleotide sequence ID" value="NC_014634.1"/>
</dbReference>
<proteinExistence type="predicted"/>
<dbReference type="eggNOG" id="COG2361">
    <property type="taxonomic scope" value="Bacteria"/>
</dbReference>
<keyword evidence="2" id="KW-1185">Reference proteome</keyword>